<accession>A0A4V3RES7</accession>
<reference evidence="1 2" key="1">
    <citation type="submission" date="2019-04" db="EMBL/GenBank/DDBJ databases">
        <title>Microbes associate with the intestines of laboratory mice.</title>
        <authorList>
            <person name="Navarre W."/>
            <person name="Wong E."/>
            <person name="Huang K."/>
            <person name="Tropini C."/>
            <person name="Ng K."/>
            <person name="Yu B."/>
        </authorList>
    </citation>
    <scope>NUCLEOTIDE SEQUENCE [LARGE SCALE GENOMIC DNA]</scope>
    <source>
        <strain evidence="1 2">NM61_E11</strain>
    </source>
</reference>
<comment type="caution">
    <text evidence="1">The sequence shown here is derived from an EMBL/GenBank/DDBJ whole genome shotgun (WGS) entry which is preliminary data.</text>
</comment>
<dbReference type="AlphaFoldDB" id="A0A4V3RES7"/>
<dbReference type="Proteomes" id="UP000309117">
    <property type="component" value="Unassembled WGS sequence"/>
</dbReference>
<evidence type="ECO:0000313" key="2">
    <source>
        <dbReference type="Proteomes" id="UP000309117"/>
    </source>
</evidence>
<gene>
    <name evidence="1" type="ORF">E5351_00395</name>
</gene>
<name>A0A4V3RES7_9LACO</name>
<sequence>MSQYSNLIFTNIGMQMYKKSLSTSIPIMVSPVLAVQNSSLRTMSINQIQNLNIEDGNLDSLGKVAYMNVTNSNFDFQQTLENPIEFSASIDNANGLENGMTIDGIVILTNDPSNGLFIPLAISKAIDPEIIPPKKDNDITYTFTADLLLNVDRTDKISVKYSPDGLVKRKELEKHAEEADDNYARKIDTYTKIETNREIQNAKPKKLKWGIEVNGGYLNNAGDPQGEFNFGYDKDALYLNPKKILESITYSLAKDDYLLVSHAQLTQALKEYKAVKKISGLNPDSIGNVNLDGKYLSKTDPSVVKFGNIGDLEFKKGAVSPNGPVGQFETLYYKNDGNTTFLANVDMLNAVSATKVNKSTLSEELDKKADKTDLDKKMDLKLIRIDSSNAEKYGLNRDLIYKAAKEGRYDFASTVISEPLRLPEEVKSVPFYLQITNFNTFQEQVIVASNNFVPTIYRRFIENNTANKRTWYKFTGIPVEK</sequence>
<dbReference type="RefSeq" id="WP_135960143.1">
    <property type="nucleotide sequence ID" value="NZ_AQFR02000003.1"/>
</dbReference>
<organism evidence="1 2">
    <name type="scientific">Lactobacillus intestinalis</name>
    <dbReference type="NCBI Taxonomy" id="151781"/>
    <lineage>
        <taxon>Bacteria</taxon>
        <taxon>Bacillati</taxon>
        <taxon>Bacillota</taxon>
        <taxon>Bacilli</taxon>
        <taxon>Lactobacillales</taxon>
        <taxon>Lactobacillaceae</taxon>
        <taxon>Lactobacillus</taxon>
    </lineage>
</organism>
<proteinExistence type="predicted"/>
<dbReference type="EMBL" id="SRYV01000001">
    <property type="protein sequence ID" value="TGY17600.1"/>
    <property type="molecule type" value="Genomic_DNA"/>
</dbReference>
<protein>
    <submittedName>
        <fullName evidence="1">Uncharacterized protein</fullName>
    </submittedName>
</protein>
<evidence type="ECO:0000313" key="1">
    <source>
        <dbReference type="EMBL" id="TGY17600.1"/>
    </source>
</evidence>